<feature type="region of interest" description="Disordered" evidence="1">
    <location>
        <begin position="256"/>
        <end position="276"/>
    </location>
</feature>
<feature type="region of interest" description="Disordered" evidence="1">
    <location>
        <begin position="1"/>
        <end position="23"/>
    </location>
</feature>
<evidence type="ECO:0000313" key="4">
    <source>
        <dbReference type="Proteomes" id="UP001530377"/>
    </source>
</evidence>
<dbReference type="Pfam" id="PF25195">
    <property type="entry name" value="DPC2"/>
    <property type="match status" value="1"/>
</dbReference>
<name>A0ABD3R908_9STRA</name>
<accession>A0ABD3R908</accession>
<feature type="region of interest" description="Disordered" evidence="1">
    <location>
        <begin position="40"/>
        <end position="179"/>
    </location>
</feature>
<keyword evidence="4" id="KW-1185">Reference proteome</keyword>
<feature type="compositionally biased region" description="Basic and acidic residues" evidence="1">
    <location>
        <begin position="256"/>
        <end position="272"/>
    </location>
</feature>
<feature type="domain" description="Diatom pyrenoid component 2" evidence="2">
    <location>
        <begin position="486"/>
        <end position="577"/>
    </location>
</feature>
<feature type="compositionally biased region" description="Gly residues" evidence="1">
    <location>
        <begin position="100"/>
        <end position="114"/>
    </location>
</feature>
<proteinExistence type="predicted"/>
<feature type="compositionally biased region" description="Gly residues" evidence="1">
    <location>
        <begin position="65"/>
        <end position="88"/>
    </location>
</feature>
<reference evidence="3 4" key="1">
    <citation type="submission" date="2024-10" db="EMBL/GenBank/DDBJ databases">
        <title>Updated reference genomes for cyclostephanoid diatoms.</title>
        <authorList>
            <person name="Roberts W.R."/>
            <person name="Alverson A.J."/>
        </authorList>
    </citation>
    <scope>NUCLEOTIDE SEQUENCE [LARGE SCALE GENOMIC DNA]</scope>
    <source>
        <strain evidence="3 4">AJA228-03</strain>
    </source>
</reference>
<evidence type="ECO:0000256" key="1">
    <source>
        <dbReference type="SAM" id="MobiDB-lite"/>
    </source>
</evidence>
<sequence>MFVDFGIASERSEPIDGSNDGWGGGVVIIDDVEEPDAISAEDVGATHTSKFTGFGVEGRSRPPYDGGGGGGTSSGGGLDGRAGLGIGDGSRPPRGAKVSPGGGIEGSEKGGIGGDANAAASPVAVDDGVMPPPPPPPPTTANAPGDDYDVRSMQDAGGASSAVTSASDEMPPADDASATVAATAGERISANPTSAEAAVSKPSSVIIQTQQRPLPTFNLPNIDNTNVEAFGPLPLIVIGISLSLALGMYLNQARDDNDTGDGKSDSSGDKNNEPGVLETSKNLLQKIKDAGAAGAISYALWEAAFWGISIPVCLTSYHQVTGHWPDFTSGEDLRKLGLEAFAFVNFARLAVPIRVGLALSTIPWVERNILIRMSGSQGEVDRYAAVESDEETIAALVENEQYLRENKVGEEGEVFSKTQFSFDEDIEMKDGEPSAFSKIEDRLSRFETQVSRISSTALQKTNAGIDPTLLRKNQTDANEGDGNFGEYCEPGQVKEDCAEYLRGYLDTLASTGVVATDGEVKAIVGYLDSLSRNVTPNESTGAAFTNYLDALSTGYIPAPSSARAVFSYLDALSDVTTTSAPATSEVENSPADSRINEVEDRLKKLESSINNLPDDIASRLVEWQISQEKKLADETERIMKMLVEGKLLDK</sequence>
<gene>
    <name evidence="3" type="ORF">ACHAXA_003385</name>
</gene>
<feature type="compositionally biased region" description="Pro residues" evidence="1">
    <location>
        <begin position="130"/>
        <end position="139"/>
    </location>
</feature>
<evidence type="ECO:0000259" key="2">
    <source>
        <dbReference type="Pfam" id="PF25195"/>
    </source>
</evidence>
<dbReference type="EMBL" id="JALLPB020000588">
    <property type="protein sequence ID" value="KAL3807756.1"/>
    <property type="molecule type" value="Genomic_DNA"/>
</dbReference>
<organism evidence="3 4">
    <name type="scientific">Cyclostephanos tholiformis</name>
    <dbReference type="NCBI Taxonomy" id="382380"/>
    <lineage>
        <taxon>Eukaryota</taxon>
        <taxon>Sar</taxon>
        <taxon>Stramenopiles</taxon>
        <taxon>Ochrophyta</taxon>
        <taxon>Bacillariophyta</taxon>
        <taxon>Coscinodiscophyceae</taxon>
        <taxon>Thalassiosirophycidae</taxon>
        <taxon>Stephanodiscales</taxon>
        <taxon>Stephanodiscaceae</taxon>
        <taxon>Cyclostephanos</taxon>
    </lineage>
</organism>
<dbReference type="Proteomes" id="UP001530377">
    <property type="component" value="Unassembled WGS sequence"/>
</dbReference>
<evidence type="ECO:0000313" key="3">
    <source>
        <dbReference type="EMBL" id="KAL3807756.1"/>
    </source>
</evidence>
<dbReference type="InterPro" id="IPR057486">
    <property type="entry name" value="DPC2"/>
</dbReference>
<dbReference type="AlphaFoldDB" id="A0ABD3R908"/>
<protein>
    <recommendedName>
        <fullName evidence="2">Diatom pyrenoid component 2 domain-containing protein</fullName>
    </recommendedName>
</protein>
<feature type="compositionally biased region" description="Low complexity" evidence="1">
    <location>
        <begin position="156"/>
        <end position="179"/>
    </location>
</feature>
<comment type="caution">
    <text evidence="3">The sequence shown here is derived from an EMBL/GenBank/DDBJ whole genome shotgun (WGS) entry which is preliminary data.</text>
</comment>